<dbReference type="AlphaFoldDB" id="Q01PW7"/>
<keyword evidence="2" id="KW-0378">Hydrolase</keyword>
<accession>Q01PW7</accession>
<dbReference type="CAZy" id="GH36">
    <property type="family name" value="Glycoside Hydrolase Family 36"/>
</dbReference>
<dbReference type="InterPro" id="IPR013785">
    <property type="entry name" value="Aldolase_TIM"/>
</dbReference>
<dbReference type="STRING" id="234267.Acid_7394"/>
<evidence type="ECO:0000256" key="1">
    <source>
        <dbReference type="SAM" id="SignalP"/>
    </source>
</evidence>
<dbReference type="InParanoid" id="Q01PW7"/>
<dbReference type="CDD" id="cd14791">
    <property type="entry name" value="GH36"/>
    <property type="match status" value="1"/>
</dbReference>
<dbReference type="InterPro" id="IPR017853">
    <property type="entry name" value="GH"/>
</dbReference>
<feature type="signal peptide" evidence="1">
    <location>
        <begin position="1"/>
        <end position="19"/>
    </location>
</feature>
<dbReference type="KEGG" id="sus:Acid_7394"/>
<dbReference type="GO" id="GO:0004557">
    <property type="term" value="F:alpha-galactosidase activity"/>
    <property type="evidence" value="ECO:0007669"/>
    <property type="project" value="InterPro"/>
</dbReference>
<dbReference type="Pfam" id="PF02065">
    <property type="entry name" value="Melibiase"/>
    <property type="match status" value="1"/>
</dbReference>
<reference evidence="2" key="1">
    <citation type="submission" date="2006-10" db="EMBL/GenBank/DDBJ databases">
        <title>Complete sequence of Solibacter usitatus Ellin6076.</title>
        <authorList>
            <consortium name="US DOE Joint Genome Institute"/>
            <person name="Copeland A."/>
            <person name="Lucas S."/>
            <person name="Lapidus A."/>
            <person name="Barry K."/>
            <person name="Detter J.C."/>
            <person name="Glavina del Rio T."/>
            <person name="Hammon N."/>
            <person name="Israni S."/>
            <person name="Dalin E."/>
            <person name="Tice H."/>
            <person name="Pitluck S."/>
            <person name="Thompson L.S."/>
            <person name="Brettin T."/>
            <person name="Bruce D."/>
            <person name="Han C."/>
            <person name="Tapia R."/>
            <person name="Gilna P."/>
            <person name="Schmutz J."/>
            <person name="Larimer F."/>
            <person name="Land M."/>
            <person name="Hauser L."/>
            <person name="Kyrpides N."/>
            <person name="Mikhailova N."/>
            <person name="Janssen P.H."/>
            <person name="Kuske C.R."/>
            <person name="Richardson P."/>
        </authorList>
    </citation>
    <scope>NUCLEOTIDE SEQUENCE</scope>
    <source>
        <strain evidence="2">Ellin6076</strain>
    </source>
</reference>
<dbReference type="eggNOG" id="COG3345">
    <property type="taxonomic scope" value="Bacteria"/>
</dbReference>
<proteinExistence type="predicted"/>
<evidence type="ECO:0000313" key="2">
    <source>
        <dbReference type="EMBL" id="ABJ88303.1"/>
    </source>
</evidence>
<dbReference type="HOGENOM" id="CLU_023243_0_0_0"/>
<dbReference type="InterPro" id="IPR002252">
    <property type="entry name" value="Glyco_hydro_36"/>
</dbReference>
<protein>
    <submittedName>
        <fullName evidence="2">Glycoside hydrolase, clan GH-D</fullName>
    </submittedName>
</protein>
<organism evidence="2">
    <name type="scientific">Solibacter usitatus (strain Ellin6076)</name>
    <dbReference type="NCBI Taxonomy" id="234267"/>
    <lineage>
        <taxon>Bacteria</taxon>
        <taxon>Pseudomonadati</taxon>
        <taxon>Acidobacteriota</taxon>
        <taxon>Terriglobia</taxon>
        <taxon>Bryobacterales</taxon>
        <taxon>Solibacteraceae</taxon>
        <taxon>Candidatus Solibacter</taxon>
    </lineage>
</organism>
<dbReference type="GO" id="GO:0016052">
    <property type="term" value="P:carbohydrate catabolic process"/>
    <property type="evidence" value="ECO:0007669"/>
    <property type="project" value="InterPro"/>
</dbReference>
<name>Q01PW7_SOLUE</name>
<gene>
    <name evidence="2" type="ordered locus">Acid_7394</name>
</gene>
<feature type="chain" id="PRO_5004162329" evidence="1">
    <location>
        <begin position="20"/>
        <end position="693"/>
    </location>
</feature>
<dbReference type="EMBL" id="CP000473">
    <property type="protein sequence ID" value="ABJ88303.1"/>
    <property type="molecule type" value="Genomic_DNA"/>
</dbReference>
<dbReference type="OrthoDB" id="9758822at2"/>
<dbReference type="SUPFAM" id="SSF51445">
    <property type="entry name" value="(Trans)glycosidases"/>
    <property type="match status" value="1"/>
</dbReference>
<keyword evidence="1" id="KW-0732">Signal</keyword>
<dbReference type="Gene3D" id="3.20.20.70">
    <property type="entry name" value="Aldolase class I"/>
    <property type="match status" value="1"/>
</dbReference>
<dbReference type="InterPro" id="IPR050985">
    <property type="entry name" value="Alpha-glycosidase_related"/>
</dbReference>
<sequence precursor="true">MRPSGILLSITLLAGLAFAGSQSEFDPGQNLWTMSNGWVRATFQLTPDGYFLTRQISDLQSGDQWNASPNRPTSPVRLQAGNDVFDAQTQFVLNAQYIEAVNPGGVRQTVVLQDVKGRAQFTLIFELYANQPVLRYSLKYKNLTSATTPLTFVNMVPWTFDDSGRRFTTLRVNQWSVTSKPEDFQPLQTLLDTSATPVEVYSGADGQQCGWMALRDSDQRGLFTGWEFDGRTKTTVRQDGSKGYVQFSSTILNLNHPVDSYAEFQMPYTFLGLFHGDWDEAGYRTQRFVESVLAKPPPEAKSFPYVSWDSWAFQDKIDEQTLRRNADLAAAIGVQLFIVDLGWANGIGDWHADPAKFPNGLGALADYVHSLGMKFGLHFALAEAAANSPVLQANPDWTATDDSSYFGAAPLCLSNKPTQDWLIQEGIRVIDEYHVDWILQDGQNMVKQCTKSSHTHDPNDSNYANAVQGINAVVGAIQQARPNVLWENCENGGNMMTFNMVKSYVTSITNDASGSLPSRQAVYGATYPFPPRYAERYMPQSDGLSTYATHSYRFGGPWVLMFPLTALTNDQAGFLKTQIQLYKDQRLDISSGKVFHIVAPGTNAIDVIQSYNPVTDTAIAVITRAGTSAPSYLFHPKGLNPRQRYTVWFEISPAVTSQTGAQLMTNGIRVVLSQPYSSDIMHIDPLQASAQEQ</sequence>
<dbReference type="PANTHER" id="PTHR43053">
    <property type="entry name" value="GLYCOSIDASE FAMILY 31"/>
    <property type="match status" value="1"/>
</dbReference>